<reference evidence="9" key="1">
    <citation type="submission" date="2021-03" db="EMBL/GenBank/DDBJ databases">
        <title>Comparative genomics and phylogenomic investigation of the class Geoglossomycetes provide insights into ecological specialization and systematics.</title>
        <authorList>
            <person name="Melie T."/>
            <person name="Pirro S."/>
            <person name="Miller A.N."/>
            <person name="Quandt A."/>
        </authorList>
    </citation>
    <scope>NUCLEOTIDE SEQUENCE</scope>
    <source>
        <strain evidence="9">CAQ_001_2017</strain>
    </source>
</reference>
<accession>A0A9P8RLL7</accession>
<dbReference type="GO" id="GO:0005524">
    <property type="term" value="F:ATP binding"/>
    <property type="evidence" value="ECO:0007669"/>
    <property type="project" value="UniProtKB-KW"/>
</dbReference>
<sequence length="560" mass="61806">METAVELVEQPSLRQAGDAASAVMYRGLEERMAEFFPASNGDTTISRTQFLETEIQQISRFLQQTNSKWSRVPRTYIVLRLIGQLHLLDAFIAQGITDFWFPFSATSLPDSISSSAKADFVRVQSVVLTKAVDLEKGEGGSHQHFAEGEPLPFESKAILGSGGFGQVDKIVSLISYNEYARKRIRRGKVFKRAKENMKSFKAGLEVLKRLKHRHVVELVGSYTDSAYLGLIMSPVADGNLAYFLAQIADFGVSLDWSDISQPTTQGATILTPRYCAPEVADYEPRNASSDIWSLGCVFVEMVTVLKGESLDDMKGFLENQGSQSLFYRNNLIAAEEWMSKLENIKGTELDNAPIAWIREVLQIDRTMRPTAAAIIERINKQDSVANYKTPFCGVYCMKDADDDSDDDCDGVWDNRGYIEDSSVSLSKASSNHSAKMPSSASQAIASTSQIPSETQVSPSNQKAPTERTWKAFGQQALAKMQISKESPLRPRAFPLLSGAYLHPSFLAILSLPSPSSSSQAPLWPGFPIHPFQSLSSTETTPAQPCWLPRRRGIPLGSELG</sequence>
<keyword evidence="3" id="KW-0808">Transferase</keyword>
<dbReference type="PANTHER" id="PTHR11584:SF369">
    <property type="entry name" value="MITOGEN-ACTIVATED PROTEIN KINASE KINASE KINASE 19-RELATED"/>
    <property type="match status" value="1"/>
</dbReference>
<evidence type="ECO:0000256" key="1">
    <source>
        <dbReference type="ARBA" id="ARBA00006529"/>
    </source>
</evidence>
<evidence type="ECO:0000256" key="6">
    <source>
        <dbReference type="ARBA" id="ARBA00022840"/>
    </source>
</evidence>
<dbReference type="AlphaFoldDB" id="A0A9P8RLL7"/>
<feature type="compositionally biased region" description="Low complexity" evidence="7">
    <location>
        <begin position="437"/>
        <end position="452"/>
    </location>
</feature>
<dbReference type="CDD" id="cd00180">
    <property type="entry name" value="PKc"/>
    <property type="match status" value="1"/>
</dbReference>
<keyword evidence="5" id="KW-0418">Kinase</keyword>
<feature type="domain" description="Protein kinase" evidence="8">
    <location>
        <begin position="76"/>
        <end position="384"/>
    </location>
</feature>
<keyword evidence="10" id="KW-1185">Reference proteome</keyword>
<keyword evidence="6" id="KW-0067">ATP-binding</keyword>
<dbReference type="PROSITE" id="PS50011">
    <property type="entry name" value="PROTEIN_KINASE_DOM"/>
    <property type="match status" value="1"/>
</dbReference>
<evidence type="ECO:0000256" key="2">
    <source>
        <dbReference type="ARBA" id="ARBA00022527"/>
    </source>
</evidence>
<dbReference type="InterPro" id="IPR000719">
    <property type="entry name" value="Prot_kinase_dom"/>
</dbReference>
<evidence type="ECO:0000256" key="3">
    <source>
        <dbReference type="ARBA" id="ARBA00022679"/>
    </source>
</evidence>
<evidence type="ECO:0000313" key="10">
    <source>
        <dbReference type="Proteomes" id="UP000750711"/>
    </source>
</evidence>
<organism evidence="9 10">
    <name type="scientific">Trichoglossum hirsutum</name>
    <dbReference type="NCBI Taxonomy" id="265104"/>
    <lineage>
        <taxon>Eukaryota</taxon>
        <taxon>Fungi</taxon>
        <taxon>Dikarya</taxon>
        <taxon>Ascomycota</taxon>
        <taxon>Pezizomycotina</taxon>
        <taxon>Geoglossomycetes</taxon>
        <taxon>Geoglossales</taxon>
        <taxon>Geoglossaceae</taxon>
        <taxon>Trichoglossum</taxon>
    </lineage>
</organism>
<feature type="region of interest" description="Disordered" evidence="7">
    <location>
        <begin position="533"/>
        <end position="560"/>
    </location>
</feature>
<evidence type="ECO:0000256" key="5">
    <source>
        <dbReference type="ARBA" id="ARBA00022777"/>
    </source>
</evidence>
<gene>
    <name evidence="9" type="ORF">GP486_005781</name>
</gene>
<dbReference type="Pfam" id="PF00069">
    <property type="entry name" value="Pkinase"/>
    <property type="match status" value="2"/>
</dbReference>
<dbReference type="InterPro" id="IPR011009">
    <property type="entry name" value="Kinase-like_dom_sf"/>
</dbReference>
<comment type="similarity">
    <text evidence="1">Belongs to the protein kinase superfamily. STE Ser/Thr protein kinase family. MAP kinase kinase kinase subfamily.</text>
</comment>
<name>A0A9P8RLL7_9PEZI</name>
<comment type="caution">
    <text evidence="9">The sequence shown here is derived from an EMBL/GenBank/DDBJ whole genome shotgun (WGS) entry which is preliminary data.</text>
</comment>
<dbReference type="Gene3D" id="3.30.200.20">
    <property type="entry name" value="Phosphorylase Kinase, domain 1"/>
    <property type="match status" value="1"/>
</dbReference>
<keyword evidence="4" id="KW-0547">Nucleotide-binding</keyword>
<feature type="region of interest" description="Disordered" evidence="7">
    <location>
        <begin position="428"/>
        <end position="466"/>
    </location>
</feature>
<protein>
    <recommendedName>
        <fullName evidence="8">Protein kinase domain-containing protein</fullName>
    </recommendedName>
</protein>
<evidence type="ECO:0000256" key="7">
    <source>
        <dbReference type="SAM" id="MobiDB-lite"/>
    </source>
</evidence>
<dbReference type="GO" id="GO:0004674">
    <property type="term" value="F:protein serine/threonine kinase activity"/>
    <property type="evidence" value="ECO:0007669"/>
    <property type="project" value="UniProtKB-KW"/>
</dbReference>
<evidence type="ECO:0000313" key="9">
    <source>
        <dbReference type="EMBL" id="KAH0556293.1"/>
    </source>
</evidence>
<feature type="compositionally biased region" description="Polar residues" evidence="7">
    <location>
        <begin position="533"/>
        <end position="542"/>
    </location>
</feature>
<keyword evidence="2" id="KW-0723">Serine/threonine-protein kinase</keyword>
<feature type="compositionally biased region" description="Polar residues" evidence="7">
    <location>
        <begin position="453"/>
        <end position="463"/>
    </location>
</feature>
<dbReference type="PANTHER" id="PTHR11584">
    <property type="entry name" value="SERINE/THREONINE PROTEIN KINASE"/>
    <property type="match status" value="1"/>
</dbReference>
<evidence type="ECO:0000259" key="8">
    <source>
        <dbReference type="PROSITE" id="PS50011"/>
    </source>
</evidence>
<evidence type="ECO:0000256" key="4">
    <source>
        <dbReference type="ARBA" id="ARBA00022741"/>
    </source>
</evidence>
<proteinExistence type="inferred from homology"/>
<dbReference type="EMBL" id="JAGHQM010001151">
    <property type="protein sequence ID" value="KAH0556293.1"/>
    <property type="molecule type" value="Genomic_DNA"/>
</dbReference>
<dbReference type="SUPFAM" id="SSF56112">
    <property type="entry name" value="Protein kinase-like (PK-like)"/>
    <property type="match status" value="1"/>
</dbReference>
<dbReference type="Gene3D" id="1.10.510.10">
    <property type="entry name" value="Transferase(Phosphotransferase) domain 1"/>
    <property type="match status" value="1"/>
</dbReference>
<dbReference type="Proteomes" id="UP000750711">
    <property type="component" value="Unassembled WGS sequence"/>
</dbReference>